<dbReference type="PROSITE" id="PS51257">
    <property type="entry name" value="PROKAR_LIPOPROTEIN"/>
    <property type="match status" value="1"/>
</dbReference>
<keyword evidence="2" id="KW-0732">Signal</keyword>
<feature type="compositionally biased region" description="Gly residues" evidence="1">
    <location>
        <begin position="39"/>
        <end position="48"/>
    </location>
</feature>
<dbReference type="Proteomes" id="UP000316770">
    <property type="component" value="Chromosome"/>
</dbReference>
<keyword evidence="4" id="KW-1185">Reference proteome</keyword>
<organism evidence="3 4">
    <name type="scientific">Rosistilla oblonga</name>
    <dbReference type="NCBI Taxonomy" id="2527990"/>
    <lineage>
        <taxon>Bacteria</taxon>
        <taxon>Pseudomonadati</taxon>
        <taxon>Planctomycetota</taxon>
        <taxon>Planctomycetia</taxon>
        <taxon>Pirellulales</taxon>
        <taxon>Pirellulaceae</taxon>
        <taxon>Rosistilla</taxon>
    </lineage>
</organism>
<evidence type="ECO:0000256" key="2">
    <source>
        <dbReference type="SAM" id="SignalP"/>
    </source>
</evidence>
<proteinExistence type="predicted"/>
<evidence type="ECO:0000313" key="4">
    <source>
        <dbReference type="Proteomes" id="UP000316770"/>
    </source>
</evidence>
<name>A0A518IYD2_9BACT</name>
<feature type="chain" id="PRO_5021854321" evidence="2">
    <location>
        <begin position="17"/>
        <end position="48"/>
    </location>
</feature>
<accession>A0A518IYD2</accession>
<sequence precursor="true">MRYVSLMLLLSLLSLAGCSSQLSVEETPVDPAAETPVEGGAGSSGDNP</sequence>
<dbReference type="AlphaFoldDB" id="A0A518IYD2"/>
<dbReference type="RefSeq" id="WP_197452769.1">
    <property type="nucleotide sequence ID" value="NZ_CP036318.1"/>
</dbReference>
<gene>
    <name evidence="3" type="ORF">Mal33_41120</name>
</gene>
<protein>
    <submittedName>
        <fullName evidence="3">Uncharacterized protein</fullName>
    </submittedName>
</protein>
<evidence type="ECO:0000256" key="1">
    <source>
        <dbReference type="SAM" id="MobiDB-lite"/>
    </source>
</evidence>
<feature type="signal peptide" evidence="2">
    <location>
        <begin position="1"/>
        <end position="16"/>
    </location>
</feature>
<evidence type="ECO:0000313" key="3">
    <source>
        <dbReference type="EMBL" id="QDV58095.1"/>
    </source>
</evidence>
<reference evidence="3 4" key="1">
    <citation type="submission" date="2019-02" db="EMBL/GenBank/DDBJ databases">
        <title>Deep-cultivation of Planctomycetes and their phenomic and genomic characterization uncovers novel biology.</title>
        <authorList>
            <person name="Wiegand S."/>
            <person name="Jogler M."/>
            <person name="Boedeker C."/>
            <person name="Pinto D."/>
            <person name="Vollmers J."/>
            <person name="Rivas-Marin E."/>
            <person name="Kohn T."/>
            <person name="Peeters S.H."/>
            <person name="Heuer A."/>
            <person name="Rast P."/>
            <person name="Oberbeckmann S."/>
            <person name="Bunk B."/>
            <person name="Jeske O."/>
            <person name="Meyerdierks A."/>
            <person name="Storesund J.E."/>
            <person name="Kallscheuer N."/>
            <person name="Luecker S."/>
            <person name="Lage O.M."/>
            <person name="Pohl T."/>
            <person name="Merkel B.J."/>
            <person name="Hornburger P."/>
            <person name="Mueller R.-W."/>
            <person name="Bruemmer F."/>
            <person name="Labrenz M."/>
            <person name="Spormann A.M."/>
            <person name="Op den Camp H."/>
            <person name="Overmann J."/>
            <person name="Amann R."/>
            <person name="Jetten M.S.M."/>
            <person name="Mascher T."/>
            <person name="Medema M.H."/>
            <person name="Devos D.P."/>
            <person name="Kaster A.-K."/>
            <person name="Ovreas L."/>
            <person name="Rohde M."/>
            <person name="Galperin M.Y."/>
            <person name="Jogler C."/>
        </authorList>
    </citation>
    <scope>NUCLEOTIDE SEQUENCE [LARGE SCALE GENOMIC DNA]</scope>
    <source>
        <strain evidence="3 4">Mal33</strain>
    </source>
</reference>
<feature type="region of interest" description="Disordered" evidence="1">
    <location>
        <begin position="23"/>
        <end position="48"/>
    </location>
</feature>
<dbReference type="EMBL" id="CP036318">
    <property type="protein sequence ID" value="QDV58095.1"/>
    <property type="molecule type" value="Genomic_DNA"/>
</dbReference>